<feature type="active site" description="Proton donor" evidence="6">
    <location>
        <position position="321"/>
    </location>
</feature>
<dbReference type="SUPFAM" id="SSF49785">
    <property type="entry name" value="Galactose-binding domain-like"/>
    <property type="match status" value="1"/>
</dbReference>
<dbReference type="EMBL" id="SUKA01000004">
    <property type="protein sequence ID" value="TJY64360.1"/>
    <property type="molecule type" value="Genomic_DNA"/>
</dbReference>
<name>A0A4U0GYR4_9SPHI</name>
<evidence type="ECO:0000259" key="9">
    <source>
        <dbReference type="Pfam" id="PF02838"/>
    </source>
</evidence>
<dbReference type="InterPro" id="IPR008979">
    <property type="entry name" value="Galactose-bd-like_sf"/>
</dbReference>
<dbReference type="InterPro" id="IPR015883">
    <property type="entry name" value="Glyco_hydro_20_cat"/>
</dbReference>
<dbReference type="InterPro" id="IPR017853">
    <property type="entry name" value="GH"/>
</dbReference>
<dbReference type="EC" id="3.2.1.52" evidence="3"/>
<evidence type="ECO:0000256" key="5">
    <source>
        <dbReference type="ARBA" id="ARBA00023295"/>
    </source>
</evidence>
<organism evidence="10 11">
    <name type="scientific">Sphingobacterium alkalisoli</name>
    <dbReference type="NCBI Taxonomy" id="1874115"/>
    <lineage>
        <taxon>Bacteria</taxon>
        <taxon>Pseudomonadati</taxon>
        <taxon>Bacteroidota</taxon>
        <taxon>Sphingobacteriia</taxon>
        <taxon>Sphingobacteriales</taxon>
        <taxon>Sphingobacteriaceae</taxon>
        <taxon>Sphingobacterium</taxon>
    </lineage>
</organism>
<dbReference type="GO" id="GO:0004563">
    <property type="term" value="F:beta-N-acetylhexosaminidase activity"/>
    <property type="evidence" value="ECO:0007669"/>
    <property type="project" value="UniProtKB-EC"/>
</dbReference>
<keyword evidence="11" id="KW-1185">Reference proteome</keyword>
<feature type="domain" description="F5/8 type C" evidence="8">
    <location>
        <begin position="617"/>
        <end position="726"/>
    </location>
</feature>
<sequence length="751" mass="83728">MDYIKYLFFSFFTVAGNCYAQQSLIPAPQHLEIKSGNLNLDKNFSILGKGSPEEAKFLQKNIKEIIGLELPISNKCTKKCIVLDLKKSYGATSDEAYVVVVDANQIVITANQNRGVFYGIQTLLQLIEENRSNLEIPALVIRDSPKFAYRGMHLDVSRHFFNAEEVKQYLDYLAAYKINKFHWHLTDDQGWRIEIKSHPKLTEIGAFRKESQIGPYAAMTFDGKPYGGFYTQEQIKDVVAYAQKLHIEIIPEIEMPGHALAALAAYPELSCTGGPFEVGTTWGVMDDIFCPKDETFALLEDVIDEVITLFPSKYIHIGGDEAPKTRWKTCSHCQELIKKEGLKDELELQSYFITRMEKYINSKGKAIIGWDEILEGGLAPNATVMSWTGIQGGIHAAKTGHDAIMTPTSHLYFDYYQGNPQTEPLAFGGDLRLEKVYSFNPIPAELSAEEAKHILGPQANLWTEYITDFGQVQHMLFPRLMALSEVAWGTSQPDQYKKFESRVIEHMKTLDRKGINYSNAIFEVIGNIELIDGELAYNLSTANDPKNIRYTVDGSEPISTSLPYVSPIKIDKSQTIKATYFENGKPISATITQPFTISKSTGKHIQLVDQPGEAYSAGGAATLVDGVFGDKQFFGKNWLGFNGKDVNATIDFGTETEFSSVKLSSLDRKGSWIHFPKEVRVSIANDGSSYSFIKGLSQAEINKTDGDLILTFPKQKARYIKVEVLNLGIIPDGLAGAGSGAWLFVDEISVN</sequence>
<gene>
    <name evidence="10" type="ORF">FAZ19_14240</name>
</gene>
<dbReference type="Proteomes" id="UP000309872">
    <property type="component" value="Unassembled WGS sequence"/>
</dbReference>
<dbReference type="GO" id="GO:0005975">
    <property type="term" value="P:carbohydrate metabolic process"/>
    <property type="evidence" value="ECO:0007669"/>
    <property type="project" value="InterPro"/>
</dbReference>
<dbReference type="CDD" id="cd06563">
    <property type="entry name" value="GH20_chitobiase-like"/>
    <property type="match status" value="1"/>
</dbReference>
<dbReference type="InterPro" id="IPR000421">
    <property type="entry name" value="FA58C"/>
</dbReference>
<dbReference type="Gene3D" id="3.20.20.80">
    <property type="entry name" value="Glycosidases"/>
    <property type="match status" value="1"/>
</dbReference>
<evidence type="ECO:0000256" key="6">
    <source>
        <dbReference type="PIRSR" id="PIRSR625705-1"/>
    </source>
</evidence>
<evidence type="ECO:0000259" key="7">
    <source>
        <dbReference type="Pfam" id="PF00728"/>
    </source>
</evidence>
<dbReference type="GO" id="GO:0030203">
    <property type="term" value="P:glycosaminoglycan metabolic process"/>
    <property type="evidence" value="ECO:0007669"/>
    <property type="project" value="TreeGrafter"/>
</dbReference>
<dbReference type="InterPro" id="IPR029018">
    <property type="entry name" value="Hex-like_dom2"/>
</dbReference>
<comment type="catalytic activity">
    <reaction evidence="1">
        <text>Hydrolysis of terminal non-reducing N-acetyl-D-hexosamine residues in N-acetyl-beta-D-hexosaminides.</text>
        <dbReference type="EC" id="3.2.1.52"/>
    </reaction>
</comment>
<reference evidence="10 11" key="1">
    <citation type="submission" date="2019-04" db="EMBL/GenBank/DDBJ databases">
        <title>Sphingobacterium olei sp. nov., isolated from oil-contaminated soil.</title>
        <authorList>
            <person name="Liu B."/>
        </authorList>
    </citation>
    <scope>NUCLEOTIDE SEQUENCE [LARGE SCALE GENOMIC DNA]</scope>
    <source>
        <strain evidence="10 11">Y3L14</strain>
    </source>
</reference>
<evidence type="ECO:0000313" key="10">
    <source>
        <dbReference type="EMBL" id="TJY64360.1"/>
    </source>
</evidence>
<dbReference type="PRINTS" id="PR00738">
    <property type="entry name" value="GLHYDRLASE20"/>
</dbReference>
<keyword evidence="4" id="KW-0378">Hydrolase</keyword>
<evidence type="ECO:0000313" key="11">
    <source>
        <dbReference type="Proteomes" id="UP000309872"/>
    </source>
</evidence>
<evidence type="ECO:0000259" key="8">
    <source>
        <dbReference type="Pfam" id="PF00754"/>
    </source>
</evidence>
<dbReference type="InterPro" id="IPR025705">
    <property type="entry name" value="Beta_hexosaminidase_sua/sub"/>
</dbReference>
<feature type="domain" description="Glycoside hydrolase family 20 catalytic" evidence="7">
    <location>
        <begin position="147"/>
        <end position="489"/>
    </location>
</feature>
<dbReference type="PANTHER" id="PTHR22600:SF57">
    <property type="entry name" value="BETA-N-ACETYLHEXOSAMINIDASE"/>
    <property type="match status" value="1"/>
</dbReference>
<dbReference type="PANTHER" id="PTHR22600">
    <property type="entry name" value="BETA-HEXOSAMINIDASE"/>
    <property type="match status" value="1"/>
</dbReference>
<comment type="caution">
    <text evidence="10">The sequence shown here is derived from an EMBL/GenBank/DDBJ whole genome shotgun (WGS) entry which is preliminary data.</text>
</comment>
<keyword evidence="5" id="KW-0326">Glycosidase</keyword>
<dbReference type="SUPFAM" id="SSF51445">
    <property type="entry name" value="(Trans)glycosidases"/>
    <property type="match status" value="1"/>
</dbReference>
<comment type="similarity">
    <text evidence="2">Belongs to the glycosyl hydrolase 20 family.</text>
</comment>
<dbReference type="Pfam" id="PF00754">
    <property type="entry name" value="F5_F8_type_C"/>
    <property type="match status" value="1"/>
</dbReference>
<evidence type="ECO:0000256" key="2">
    <source>
        <dbReference type="ARBA" id="ARBA00006285"/>
    </source>
</evidence>
<dbReference type="GO" id="GO:0016020">
    <property type="term" value="C:membrane"/>
    <property type="evidence" value="ECO:0007669"/>
    <property type="project" value="TreeGrafter"/>
</dbReference>
<evidence type="ECO:0000256" key="4">
    <source>
        <dbReference type="ARBA" id="ARBA00022801"/>
    </source>
</evidence>
<evidence type="ECO:0000256" key="1">
    <source>
        <dbReference type="ARBA" id="ARBA00001231"/>
    </source>
</evidence>
<dbReference type="Pfam" id="PF00728">
    <property type="entry name" value="Glyco_hydro_20"/>
    <property type="match status" value="1"/>
</dbReference>
<evidence type="ECO:0000256" key="3">
    <source>
        <dbReference type="ARBA" id="ARBA00012663"/>
    </source>
</evidence>
<accession>A0A4U0GYR4</accession>
<dbReference type="Gene3D" id="2.60.120.260">
    <property type="entry name" value="Galactose-binding domain-like"/>
    <property type="match status" value="1"/>
</dbReference>
<feature type="domain" description="Beta-hexosaminidase bacterial type N-terminal" evidence="9">
    <location>
        <begin position="22"/>
        <end position="143"/>
    </location>
</feature>
<dbReference type="RefSeq" id="WP_136821420.1">
    <property type="nucleotide sequence ID" value="NZ_BMJX01000004.1"/>
</dbReference>
<dbReference type="InterPro" id="IPR026876">
    <property type="entry name" value="Fn3_assoc_repeat"/>
</dbReference>
<dbReference type="AlphaFoldDB" id="A0A4U0GYR4"/>
<dbReference type="Gene3D" id="3.30.379.10">
    <property type="entry name" value="Chitobiase/beta-hexosaminidase domain 2-like"/>
    <property type="match status" value="1"/>
</dbReference>
<dbReference type="Pfam" id="PF13287">
    <property type="entry name" value="Fn3_assoc"/>
    <property type="match status" value="1"/>
</dbReference>
<dbReference type="SUPFAM" id="SSF55545">
    <property type="entry name" value="beta-N-acetylhexosaminidase-like domain"/>
    <property type="match status" value="1"/>
</dbReference>
<dbReference type="OrthoDB" id="1006965at2"/>
<protein>
    <recommendedName>
        <fullName evidence="3">beta-N-acetylhexosaminidase</fullName>
        <ecNumber evidence="3">3.2.1.52</ecNumber>
    </recommendedName>
</protein>
<dbReference type="Pfam" id="PF02838">
    <property type="entry name" value="Glyco_hydro_20b"/>
    <property type="match status" value="1"/>
</dbReference>
<dbReference type="InterPro" id="IPR015882">
    <property type="entry name" value="HEX_bac_N"/>
</dbReference>
<proteinExistence type="inferred from homology"/>